<gene>
    <name evidence="2" type="ORF">CVT26_001725</name>
</gene>
<evidence type="ECO:0000313" key="3">
    <source>
        <dbReference type="Proteomes" id="UP000284706"/>
    </source>
</evidence>
<sequence>MSPTHAMSVSRSTLLHASLAYISPEVQALDEIIYTVPTSASQRLPPTEILLLIRDHLFERITIQLIEQSKVALETYERSVAELLCSDCITYYLDIYGPDVWQWDHFSGACECVPPGDRDSRTTAYKSPKCHNLDHRSKLVQGRTSIPNPRQFVDRQHWLETHLSCQTATLPVKQILRHPRSNSSVARPATSSSSIDVWDVVDFVLHDFDCEVVRGPPDVLQAFQYVGRGQMSSNRDSVQIIPVQHHPDLDNTLLDNQVQLITRRAWHSLSLSLQYPDPFSMPKYLAPQSRRPNVSDPRNRSRFTSNAANGLLCALAGFMGICLSLPLVLATAFITVFCFYAKPRSLRIF</sequence>
<keyword evidence="3" id="KW-1185">Reference proteome</keyword>
<keyword evidence="1" id="KW-0472">Membrane</keyword>
<dbReference type="Proteomes" id="UP000284706">
    <property type="component" value="Unassembled WGS sequence"/>
</dbReference>
<comment type="caution">
    <text evidence="2">The sequence shown here is derived from an EMBL/GenBank/DDBJ whole genome shotgun (WGS) entry which is preliminary data.</text>
</comment>
<name>A0A409VR39_9AGAR</name>
<accession>A0A409VR39</accession>
<evidence type="ECO:0000313" key="2">
    <source>
        <dbReference type="EMBL" id="PPQ68755.1"/>
    </source>
</evidence>
<dbReference type="InParanoid" id="A0A409VR39"/>
<reference evidence="2 3" key="1">
    <citation type="journal article" date="2018" name="Evol. Lett.">
        <title>Horizontal gene cluster transfer increased hallucinogenic mushroom diversity.</title>
        <authorList>
            <person name="Reynolds H.T."/>
            <person name="Vijayakumar V."/>
            <person name="Gluck-Thaler E."/>
            <person name="Korotkin H.B."/>
            <person name="Matheny P.B."/>
            <person name="Slot J.C."/>
        </authorList>
    </citation>
    <scope>NUCLEOTIDE SEQUENCE [LARGE SCALE GENOMIC DNA]</scope>
    <source>
        <strain evidence="2 3">SRW20</strain>
    </source>
</reference>
<feature type="transmembrane region" description="Helical" evidence="1">
    <location>
        <begin position="307"/>
        <end position="340"/>
    </location>
</feature>
<evidence type="ECO:0000256" key="1">
    <source>
        <dbReference type="SAM" id="Phobius"/>
    </source>
</evidence>
<keyword evidence="1" id="KW-1133">Transmembrane helix</keyword>
<organism evidence="2 3">
    <name type="scientific">Gymnopilus dilepis</name>
    <dbReference type="NCBI Taxonomy" id="231916"/>
    <lineage>
        <taxon>Eukaryota</taxon>
        <taxon>Fungi</taxon>
        <taxon>Dikarya</taxon>
        <taxon>Basidiomycota</taxon>
        <taxon>Agaricomycotina</taxon>
        <taxon>Agaricomycetes</taxon>
        <taxon>Agaricomycetidae</taxon>
        <taxon>Agaricales</taxon>
        <taxon>Agaricineae</taxon>
        <taxon>Hymenogastraceae</taxon>
        <taxon>Gymnopilus</taxon>
    </lineage>
</organism>
<keyword evidence="1" id="KW-0812">Transmembrane</keyword>
<proteinExistence type="predicted"/>
<dbReference type="AlphaFoldDB" id="A0A409VR39"/>
<protein>
    <submittedName>
        <fullName evidence="2">Uncharacterized protein</fullName>
    </submittedName>
</protein>
<dbReference type="EMBL" id="NHYE01005588">
    <property type="protein sequence ID" value="PPQ68755.1"/>
    <property type="molecule type" value="Genomic_DNA"/>
</dbReference>
<dbReference type="OrthoDB" id="3249986at2759"/>